<dbReference type="SUPFAM" id="SSF52172">
    <property type="entry name" value="CheY-like"/>
    <property type="match status" value="1"/>
</dbReference>
<evidence type="ECO:0000313" key="4">
    <source>
        <dbReference type="EMBL" id="PWK27442.1"/>
    </source>
</evidence>
<dbReference type="Proteomes" id="UP000245489">
    <property type="component" value="Unassembled WGS sequence"/>
</dbReference>
<comment type="caution">
    <text evidence="4">The sequence shown here is derived from an EMBL/GenBank/DDBJ whole genome shotgun (WGS) entry which is preliminary data.</text>
</comment>
<proteinExistence type="predicted"/>
<keyword evidence="5" id="KW-1185">Reference proteome</keyword>
<dbReference type="GO" id="GO:0003677">
    <property type="term" value="F:DNA binding"/>
    <property type="evidence" value="ECO:0007669"/>
    <property type="project" value="InterPro"/>
</dbReference>
<protein>
    <submittedName>
        <fullName evidence="4">LytTR family two component transcriptional regulator</fullName>
    </submittedName>
</protein>
<feature type="domain" description="HTH LytTR-type" evidence="3">
    <location>
        <begin position="138"/>
        <end position="208"/>
    </location>
</feature>
<dbReference type="GO" id="GO:0000156">
    <property type="term" value="F:phosphorelay response regulator activity"/>
    <property type="evidence" value="ECO:0007669"/>
    <property type="project" value="InterPro"/>
</dbReference>
<evidence type="ECO:0000313" key="5">
    <source>
        <dbReference type="Proteomes" id="UP000245489"/>
    </source>
</evidence>
<keyword evidence="1" id="KW-0597">Phosphoprotein</keyword>
<accession>A0A316EAK1</accession>
<dbReference type="SMART" id="SM00448">
    <property type="entry name" value="REC"/>
    <property type="match status" value="1"/>
</dbReference>
<dbReference type="PANTHER" id="PTHR37299:SF1">
    <property type="entry name" value="STAGE 0 SPORULATION PROTEIN A HOMOLOG"/>
    <property type="match status" value="1"/>
</dbReference>
<feature type="domain" description="Response regulatory" evidence="2">
    <location>
        <begin position="3"/>
        <end position="114"/>
    </location>
</feature>
<evidence type="ECO:0000259" key="2">
    <source>
        <dbReference type="PROSITE" id="PS50110"/>
    </source>
</evidence>
<dbReference type="Pfam" id="PF04397">
    <property type="entry name" value="LytTR"/>
    <property type="match status" value="1"/>
</dbReference>
<dbReference type="PANTHER" id="PTHR37299">
    <property type="entry name" value="TRANSCRIPTIONAL REGULATOR-RELATED"/>
    <property type="match status" value="1"/>
</dbReference>
<feature type="modified residue" description="4-aspartylphosphate" evidence="1">
    <location>
        <position position="54"/>
    </location>
</feature>
<dbReference type="RefSeq" id="WP_109742513.1">
    <property type="nucleotide sequence ID" value="NZ_QGGO01000007.1"/>
</dbReference>
<dbReference type="InterPro" id="IPR046947">
    <property type="entry name" value="LytR-like"/>
</dbReference>
<dbReference type="Gene3D" id="2.40.50.1020">
    <property type="entry name" value="LytTr DNA-binding domain"/>
    <property type="match status" value="1"/>
</dbReference>
<dbReference type="SMART" id="SM00850">
    <property type="entry name" value="LytTR"/>
    <property type="match status" value="1"/>
</dbReference>
<gene>
    <name evidence="4" type="ORF">LV89_01756</name>
</gene>
<dbReference type="PROSITE" id="PS50930">
    <property type="entry name" value="HTH_LYTTR"/>
    <property type="match status" value="1"/>
</dbReference>
<organism evidence="4 5">
    <name type="scientific">Arcicella aurantiaca</name>
    <dbReference type="NCBI Taxonomy" id="591202"/>
    <lineage>
        <taxon>Bacteria</taxon>
        <taxon>Pseudomonadati</taxon>
        <taxon>Bacteroidota</taxon>
        <taxon>Cytophagia</taxon>
        <taxon>Cytophagales</taxon>
        <taxon>Flectobacillaceae</taxon>
        <taxon>Arcicella</taxon>
    </lineage>
</organism>
<dbReference type="PROSITE" id="PS50110">
    <property type="entry name" value="RESPONSE_REGULATORY"/>
    <property type="match status" value="1"/>
</dbReference>
<evidence type="ECO:0000256" key="1">
    <source>
        <dbReference type="PROSITE-ProRule" id="PRU00169"/>
    </source>
</evidence>
<evidence type="ECO:0000259" key="3">
    <source>
        <dbReference type="PROSITE" id="PS50930"/>
    </source>
</evidence>
<dbReference type="InterPro" id="IPR007492">
    <property type="entry name" value="LytTR_DNA-bd_dom"/>
</dbReference>
<dbReference type="Pfam" id="PF00072">
    <property type="entry name" value="Response_reg"/>
    <property type="match status" value="1"/>
</dbReference>
<reference evidence="4 5" key="1">
    <citation type="submission" date="2018-05" db="EMBL/GenBank/DDBJ databases">
        <title>Genomic Encyclopedia of Archaeal and Bacterial Type Strains, Phase II (KMG-II): from individual species to whole genera.</title>
        <authorList>
            <person name="Goeker M."/>
        </authorList>
    </citation>
    <scope>NUCLEOTIDE SEQUENCE [LARGE SCALE GENOMIC DNA]</scope>
    <source>
        <strain evidence="4 5">DSM 22214</strain>
    </source>
</reference>
<name>A0A316EAK1_9BACT</name>
<sequence>MINCLVIDDEQAAIDVIKFHVKSIPFLNIVAVSLGPVEALEIIYTQKIDLIFIDIQMPELSGLDFIKLTKGRCKFILTTAYKQYALDGYEHNVIDYLLKPISFERLLQAVQKAQDILFPPTIPIEVPSNSGIKTKDFIFVKTDNRMQKIFFSEILFIEGLGNYVTFNTTKGKFVSLLNMKDLEGNETLPHDNFLRVHRSFIISLDKIEYVEGGNIYLDKDTPIPLGDTYKNLLWTALDSRIVPAKKSY</sequence>
<dbReference type="InterPro" id="IPR011006">
    <property type="entry name" value="CheY-like_superfamily"/>
</dbReference>
<dbReference type="OrthoDB" id="1646880at2"/>
<dbReference type="Gene3D" id="3.40.50.2300">
    <property type="match status" value="1"/>
</dbReference>
<dbReference type="EMBL" id="QGGO01000007">
    <property type="protein sequence ID" value="PWK27442.1"/>
    <property type="molecule type" value="Genomic_DNA"/>
</dbReference>
<dbReference type="InterPro" id="IPR001789">
    <property type="entry name" value="Sig_transdc_resp-reg_receiver"/>
</dbReference>
<dbReference type="AlphaFoldDB" id="A0A316EAK1"/>